<dbReference type="GeneID" id="37144454"/>
<protein>
    <submittedName>
        <fullName evidence="1">Uncharacterized protein</fullName>
    </submittedName>
</protein>
<evidence type="ECO:0000313" key="2">
    <source>
        <dbReference type="Proteomes" id="UP000248340"/>
    </source>
</evidence>
<dbReference type="AlphaFoldDB" id="A0A319DNS9"/>
<keyword evidence="2" id="KW-1185">Reference proteome</keyword>
<dbReference type="Proteomes" id="UP000248340">
    <property type="component" value="Unassembled WGS sequence"/>
</dbReference>
<organism evidence="1 2">
    <name type="scientific">Aspergillus uvarum CBS 121591</name>
    <dbReference type="NCBI Taxonomy" id="1448315"/>
    <lineage>
        <taxon>Eukaryota</taxon>
        <taxon>Fungi</taxon>
        <taxon>Dikarya</taxon>
        <taxon>Ascomycota</taxon>
        <taxon>Pezizomycotina</taxon>
        <taxon>Eurotiomycetes</taxon>
        <taxon>Eurotiomycetidae</taxon>
        <taxon>Eurotiales</taxon>
        <taxon>Aspergillaceae</taxon>
        <taxon>Aspergillus</taxon>
        <taxon>Aspergillus subgen. Circumdati</taxon>
    </lineage>
</organism>
<dbReference type="OrthoDB" id="10509079at2759"/>
<accession>A0A319DNS9</accession>
<gene>
    <name evidence="1" type="ORF">BO82DRAFT_97018</name>
</gene>
<reference evidence="1 2" key="1">
    <citation type="submission" date="2016-12" db="EMBL/GenBank/DDBJ databases">
        <title>The genomes of Aspergillus section Nigri reveals drivers in fungal speciation.</title>
        <authorList>
            <consortium name="DOE Joint Genome Institute"/>
            <person name="Vesth T.C."/>
            <person name="Nybo J."/>
            <person name="Theobald S."/>
            <person name="Brandl J."/>
            <person name="Frisvad J.C."/>
            <person name="Nielsen K.F."/>
            <person name="Lyhne E.K."/>
            <person name="Kogle M.E."/>
            <person name="Kuo A."/>
            <person name="Riley R."/>
            <person name="Clum A."/>
            <person name="Nolan M."/>
            <person name="Lipzen A."/>
            <person name="Salamov A."/>
            <person name="Henrissat B."/>
            <person name="Wiebenga A."/>
            <person name="De Vries R.P."/>
            <person name="Grigoriev I.V."/>
            <person name="Mortensen U.H."/>
            <person name="Andersen M.R."/>
            <person name="Baker S.E."/>
        </authorList>
    </citation>
    <scope>NUCLEOTIDE SEQUENCE [LARGE SCALE GENOMIC DNA]</scope>
    <source>
        <strain evidence="1 2">CBS 121591</strain>
    </source>
</reference>
<dbReference type="RefSeq" id="XP_025491152.1">
    <property type="nucleotide sequence ID" value="XM_025641712.1"/>
</dbReference>
<proteinExistence type="predicted"/>
<name>A0A319DNS9_9EURO</name>
<dbReference type="EMBL" id="KZ821705">
    <property type="protein sequence ID" value="PYH80952.1"/>
    <property type="molecule type" value="Genomic_DNA"/>
</dbReference>
<evidence type="ECO:0000313" key="1">
    <source>
        <dbReference type="EMBL" id="PYH80952.1"/>
    </source>
</evidence>
<sequence length="129" mass="14822">MSAFWRVPFTSSPDVSEYSRECDTFTSKPCRGPLPNPYQLPDRFTSPWVSYPPNSHDLTSPCLLVSSARLRPRGVTRPERGLLPWWTALVKRDLRSSQQAFGMRGFLLSGVCKTHQPPPKKREYRRKKG</sequence>
<dbReference type="VEuPathDB" id="FungiDB:BO82DRAFT_97018"/>